<protein>
    <recommendedName>
        <fullName evidence="1">AAA+ ATPase domain-containing protein</fullName>
    </recommendedName>
</protein>
<dbReference type="HOGENOM" id="CLU_058017_0_0_7"/>
<dbReference type="AlphaFoldDB" id="S3XUR2"/>
<comment type="caution">
    <text evidence="2">The sequence shown here is derived from an EMBL/GenBank/DDBJ whole genome shotgun (WGS) entry which is preliminary data.</text>
</comment>
<accession>S3XUR2</accession>
<dbReference type="PATRIC" id="fig|883165.3.peg.590"/>
<dbReference type="RefSeq" id="WP_016646432.1">
    <property type="nucleotide sequence ID" value="NZ_KE340326.1"/>
</dbReference>
<dbReference type="InterPro" id="IPR041682">
    <property type="entry name" value="AAA_14"/>
</dbReference>
<dbReference type="Proteomes" id="UP000014539">
    <property type="component" value="Unassembled WGS sequence"/>
</dbReference>
<feature type="domain" description="AAA+ ATPase" evidence="1">
    <location>
        <begin position="31"/>
        <end position="192"/>
    </location>
</feature>
<reference evidence="2 3" key="1">
    <citation type="submission" date="2013-06" db="EMBL/GenBank/DDBJ databases">
        <title>The Genome Sequence of Campylobacter ureolyticus ACS-301-V-SCH3B.</title>
        <authorList>
            <consortium name="The Broad Institute Genomics Platform"/>
            <person name="Earl A."/>
            <person name="Ward D."/>
            <person name="Feldgarden M."/>
            <person name="Gevers D."/>
            <person name="Saerens B."/>
            <person name="Vaneechoutte M."/>
            <person name="Walker B."/>
            <person name="Young S."/>
            <person name="Zeng Q."/>
            <person name="Gargeya S."/>
            <person name="Fitzgerald M."/>
            <person name="Haas B."/>
            <person name="Abouelleil A."/>
            <person name="Allen A.W."/>
            <person name="Alvarado L."/>
            <person name="Arachchi H.M."/>
            <person name="Berlin A.M."/>
            <person name="Chapman S.B."/>
            <person name="Gainer-Dewar J."/>
            <person name="Goldberg J."/>
            <person name="Griggs A."/>
            <person name="Gujja S."/>
            <person name="Hansen M."/>
            <person name="Howarth C."/>
            <person name="Imamovic A."/>
            <person name="Ireland A."/>
            <person name="Larimer J."/>
            <person name="McCowan C."/>
            <person name="Murphy C."/>
            <person name="Pearson M."/>
            <person name="Poon T.W."/>
            <person name="Priest M."/>
            <person name="Roberts A."/>
            <person name="Saif S."/>
            <person name="Shea T."/>
            <person name="Sisk P."/>
            <person name="Sykes S."/>
            <person name="Wortman J."/>
            <person name="Nusbaum C."/>
            <person name="Birren B."/>
        </authorList>
    </citation>
    <scope>NUCLEOTIDE SEQUENCE [LARGE SCALE GENOMIC DNA]</scope>
    <source>
        <strain evidence="2 3">ACS-301-V-Sch3b</strain>
    </source>
</reference>
<keyword evidence="3" id="KW-1185">Reference proteome</keyword>
<evidence type="ECO:0000313" key="2">
    <source>
        <dbReference type="EMBL" id="EPH09058.1"/>
    </source>
</evidence>
<dbReference type="EMBL" id="AGYD01000005">
    <property type="protein sequence ID" value="EPH09058.1"/>
    <property type="molecule type" value="Genomic_DNA"/>
</dbReference>
<dbReference type="PANTHER" id="PTHR42990:SF1">
    <property type="entry name" value="AAA+ ATPASE DOMAIN-CONTAINING PROTEIN"/>
    <property type="match status" value="1"/>
</dbReference>
<organism evidence="2 3">
    <name type="scientific">Campylobacter ureolyticus ACS-301-V-Sch3b</name>
    <dbReference type="NCBI Taxonomy" id="883165"/>
    <lineage>
        <taxon>Bacteria</taxon>
        <taxon>Pseudomonadati</taxon>
        <taxon>Campylobacterota</taxon>
        <taxon>Epsilonproteobacteria</taxon>
        <taxon>Campylobacterales</taxon>
        <taxon>Campylobacteraceae</taxon>
        <taxon>Campylobacter</taxon>
    </lineage>
</organism>
<proteinExistence type="predicted"/>
<dbReference type="Gene3D" id="3.40.50.300">
    <property type="entry name" value="P-loop containing nucleotide triphosphate hydrolases"/>
    <property type="match status" value="1"/>
</dbReference>
<dbReference type="eggNOG" id="COG1373">
    <property type="taxonomic scope" value="Bacteria"/>
</dbReference>
<dbReference type="PANTHER" id="PTHR42990">
    <property type="entry name" value="ATPASE"/>
    <property type="match status" value="1"/>
</dbReference>
<sequence>MLDELFIKSNALIKLNNQKFKRYFIQTTDLTHRLSIVLGSRGIGKTTTLAQLANKNQGSLYLSLDDIEISNDITEIIKEFVLNGGKYLYLDEIHKNKDISGVLKFAYDNFKDLNIVATGSSALEILKSSHDLSRRAIIYKMYGMSFREYLGLFYDIDFKTFDLDTILTTHQDIASGVIENLKEKDLYIIKLFKEYLKFGYYPYYKELPNEIVFFQTLRQSIETTIDSDLLSVYPNLSGNTARKLKLLLHAISGNVPYSPNYTDLKKMIDVKDDRTLKEYLTMLENAGLIRLLMRNELSLKNMDKADKIYLENTNLMYLNRPEVGNLRETFFVNQLGNVGEIYFSKNGDFRVGEFVFEIGGAKKSFNQIKDDKNSFVASDNLEIGFGSKIPIWLFGLMY</sequence>
<gene>
    <name evidence="2" type="ORF">HMPREF9309_00577</name>
</gene>
<dbReference type="InterPro" id="IPR027417">
    <property type="entry name" value="P-loop_NTPase"/>
</dbReference>
<evidence type="ECO:0000313" key="3">
    <source>
        <dbReference type="Proteomes" id="UP000014539"/>
    </source>
</evidence>
<evidence type="ECO:0000259" key="1">
    <source>
        <dbReference type="SMART" id="SM00382"/>
    </source>
</evidence>
<dbReference type="SUPFAM" id="SSF52540">
    <property type="entry name" value="P-loop containing nucleoside triphosphate hydrolases"/>
    <property type="match status" value="1"/>
</dbReference>
<dbReference type="SMART" id="SM00382">
    <property type="entry name" value="AAA"/>
    <property type="match status" value="1"/>
</dbReference>
<name>S3XUR2_9BACT</name>
<dbReference type="Pfam" id="PF13173">
    <property type="entry name" value="AAA_14"/>
    <property type="match status" value="1"/>
</dbReference>
<dbReference type="InterPro" id="IPR003593">
    <property type="entry name" value="AAA+_ATPase"/>
</dbReference>